<feature type="transmembrane region" description="Helical" evidence="7">
    <location>
        <begin position="64"/>
        <end position="83"/>
    </location>
</feature>
<dbReference type="InterPro" id="IPR038770">
    <property type="entry name" value="Na+/solute_symporter_sf"/>
</dbReference>
<feature type="transmembrane region" description="Helical" evidence="7">
    <location>
        <begin position="95"/>
        <end position="117"/>
    </location>
</feature>
<feature type="transmembrane region" description="Helical" evidence="7">
    <location>
        <begin position="36"/>
        <end position="57"/>
    </location>
</feature>
<dbReference type="GO" id="GO:0009941">
    <property type="term" value="C:chloroplast envelope"/>
    <property type="evidence" value="ECO:0007669"/>
    <property type="project" value="UniProtKB-SubCell"/>
</dbReference>
<dbReference type="GO" id="GO:0016020">
    <property type="term" value="C:membrane"/>
    <property type="evidence" value="ECO:0007669"/>
    <property type="project" value="UniProtKB-SubCell"/>
</dbReference>
<comment type="caution">
    <text evidence="8">The sequence shown here is derived from an EMBL/GenBank/DDBJ whole genome shotgun (WGS) entry which is preliminary data.</text>
</comment>
<evidence type="ECO:0000256" key="5">
    <source>
        <dbReference type="ARBA" id="ARBA00022989"/>
    </source>
</evidence>
<evidence type="ECO:0000256" key="4">
    <source>
        <dbReference type="ARBA" id="ARBA00022692"/>
    </source>
</evidence>
<evidence type="ECO:0000313" key="9">
    <source>
        <dbReference type="Proteomes" id="UP000290289"/>
    </source>
</evidence>
<organism evidence="8 9">
    <name type="scientific">Malus domestica</name>
    <name type="common">Apple</name>
    <name type="synonym">Pyrus malus</name>
    <dbReference type="NCBI Taxonomy" id="3750"/>
    <lineage>
        <taxon>Eukaryota</taxon>
        <taxon>Viridiplantae</taxon>
        <taxon>Streptophyta</taxon>
        <taxon>Embryophyta</taxon>
        <taxon>Tracheophyta</taxon>
        <taxon>Spermatophyta</taxon>
        <taxon>Magnoliopsida</taxon>
        <taxon>eudicotyledons</taxon>
        <taxon>Gunneridae</taxon>
        <taxon>Pentapetalae</taxon>
        <taxon>rosids</taxon>
        <taxon>fabids</taxon>
        <taxon>Rosales</taxon>
        <taxon>Rosaceae</taxon>
        <taxon>Amygdaloideae</taxon>
        <taxon>Maleae</taxon>
        <taxon>Malus</taxon>
    </lineage>
</organism>
<proteinExistence type="inferred from homology"/>
<evidence type="ECO:0000256" key="1">
    <source>
        <dbReference type="ARBA" id="ARBA00004119"/>
    </source>
</evidence>
<keyword evidence="4 7" id="KW-0812">Transmembrane</keyword>
<comment type="subcellular location">
    <subcellularLocation>
        <location evidence="2">Membrane</location>
        <topology evidence="2">Multi-pass membrane protein</topology>
    </subcellularLocation>
    <subcellularLocation>
        <location evidence="1">Plastid</location>
        <location evidence="1">Chloroplast envelope</location>
    </subcellularLocation>
</comment>
<dbReference type="Proteomes" id="UP000290289">
    <property type="component" value="Chromosome 4"/>
</dbReference>
<evidence type="ECO:0000313" key="8">
    <source>
        <dbReference type="EMBL" id="RXI01063.1"/>
    </source>
</evidence>
<dbReference type="STRING" id="3750.A0A498K5U8"/>
<comment type="similarity">
    <text evidence="3">Belongs to the bile acid:sodium symporter (BASS) (TC 2.A.28) family.</text>
</comment>
<keyword evidence="5 7" id="KW-1133">Transmembrane helix</keyword>
<protein>
    <submittedName>
        <fullName evidence="8">Uncharacterized protein</fullName>
    </submittedName>
</protein>
<evidence type="ECO:0000256" key="2">
    <source>
        <dbReference type="ARBA" id="ARBA00004141"/>
    </source>
</evidence>
<dbReference type="InterPro" id="IPR004710">
    <property type="entry name" value="Bilac:Na_transpt"/>
</dbReference>
<name>A0A498K5U8_MALDO</name>
<dbReference type="Gene3D" id="1.20.1530.20">
    <property type="match status" value="1"/>
</dbReference>
<evidence type="ECO:0000256" key="6">
    <source>
        <dbReference type="ARBA" id="ARBA00023136"/>
    </source>
</evidence>
<evidence type="ECO:0000256" key="7">
    <source>
        <dbReference type="SAM" id="Phobius"/>
    </source>
</evidence>
<dbReference type="EMBL" id="RDQH01000330">
    <property type="protein sequence ID" value="RXI01063.1"/>
    <property type="molecule type" value="Genomic_DNA"/>
</dbReference>
<keyword evidence="9" id="KW-1185">Reference proteome</keyword>
<dbReference type="PANTHER" id="PTHR10361:SF30">
    <property type="entry name" value="SODIUM_METABOLITE COTRANSPORTER BASS6, CHLOROPLASTIC-RELATED"/>
    <property type="match status" value="1"/>
</dbReference>
<accession>A0A498K5U8</accession>
<dbReference type="Pfam" id="PF01758">
    <property type="entry name" value="SBF"/>
    <property type="match status" value="1"/>
</dbReference>
<gene>
    <name evidence="8" type="ORF">DVH24_001297</name>
</gene>
<dbReference type="AlphaFoldDB" id="A0A498K5U8"/>
<sequence>MFAVGVNSSEKDFLKAFKRPTSVLAGYTGQFLVKPLLGYVFGFIAVAIFGLPTPVGFVSKYVMLFGHFCLHYLCVGAPLAINIEPAMSPFGLTVLLLFIACYLTAFIAGCFLTGVVFHTTPDVKALQRTLSYETDCDHVFDGLLPRHGLRKKERTMTKRISIVESWFDGLQHMDNFFYFYRNVWRTTTEV</sequence>
<dbReference type="PANTHER" id="PTHR10361">
    <property type="entry name" value="SODIUM-BILE ACID COTRANSPORTER"/>
    <property type="match status" value="1"/>
</dbReference>
<evidence type="ECO:0000256" key="3">
    <source>
        <dbReference type="ARBA" id="ARBA00006528"/>
    </source>
</evidence>
<dbReference type="InterPro" id="IPR002657">
    <property type="entry name" value="BilAc:Na_symport/Acr3"/>
</dbReference>
<keyword evidence="6 7" id="KW-0472">Membrane</keyword>
<reference evidence="8 9" key="1">
    <citation type="submission" date="2018-10" db="EMBL/GenBank/DDBJ databases">
        <title>A high-quality apple genome assembly.</title>
        <authorList>
            <person name="Hu J."/>
        </authorList>
    </citation>
    <scope>NUCLEOTIDE SEQUENCE [LARGE SCALE GENOMIC DNA]</scope>
    <source>
        <strain evidence="9">cv. HFTH1</strain>
        <tissue evidence="8">Young leaf</tissue>
    </source>
</reference>